<dbReference type="PANTHER" id="PTHR45866:SF1">
    <property type="entry name" value="DNA GYRASE SUBUNIT B, MITOCHONDRIAL"/>
    <property type="match status" value="1"/>
</dbReference>
<keyword evidence="6" id="KW-0799">Topoisomerase</keyword>
<reference evidence="10" key="1">
    <citation type="submission" date="2019-11" db="EMBL/GenBank/DDBJ databases">
        <title>Characterization of Clostridium perfringens isolates from swine manure treated agricultural soils.</title>
        <authorList>
            <person name="Wushke S.T."/>
        </authorList>
    </citation>
    <scope>NUCLEOTIDE SEQUENCE</scope>
    <source>
        <strain evidence="10">X26</strain>
    </source>
</reference>
<dbReference type="Gene3D" id="3.30.230.10">
    <property type="match status" value="1"/>
</dbReference>
<accession>A0AAW9I9V4</accession>
<keyword evidence="7" id="KW-0238">DNA-binding</keyword>
<protein>
    <recommendedName>
        <fullName evidence="3">DNA topoisomerase (ATP-hydrolyzing)</fullName>
        <ecNumber evidence="3">5.6.2.2</ecNumber>
    </recommendedName>
</protein>
<evidence type="ECO:0000256" key="7">
    <source>
        <dbReference type="ARBA" id="ARBA00023125"/>
    </source>
</evidence>
<keyword evidence="8" id="KW-0413">Isomerase</keyword>
<keyword evidence="4" id="KW-0547">Nucleotide-binding</keyword>
<comment type="catalytic activity">
    <reaction evidence="1">
        <text>ATP-dependent breakage, passage and rejoining of double-stranded DNA.</text>
        <dbReference type="EC" id="5.6.2.2"/>
    </reaction>
</comment>
<dbReference type="PANTHER" id="PTHR45866">
    <property type="entry name" value="DNA GYRASE/TOPOISOMERASE SUBUNIT B"/>
    <property type="match status" value="1"/>
</dbReference>
<dbReference type="Proteomes" id="UP001291306">
    <property type="component" value="Unassembled WGS sequence"/>
</dbReference>
<evidence type="ECO:0000313" key="11">
    <source>
        <dbReference type="Proteomes" id="UP001291306"/>
    </source>
</evidence>
<evidence type="ECO:0000256" key="6">
    <source>
        <dbReference type="ARBA" id="ARBA00023029"/>
    </source>
</evidence>
<sequence>IKIVLTDKREDDNKEEIYHYEGGIKEFISYLNRNKEVLHAEPIYVEGERDGIIAEISLQYNDGYNENIYSFANNIDTIEGGTHLAGFKTALTRVINDYAKKFNHLKDNDKNLSGDDIREGLTAVVSIKISEPQFEGQTKTKLGNSE</sequence>
<keyword evidence="5" id="KW-0067">ATP-binding</keyword>
<dbReference type="InterPro" id="IPR013506">
    <property type="entry name" value="Topo_IIA_bsu_dom2"/>
</dbReference>
<evidence type="ECO:0000256" key="2">
    <source>
        <dbReference type="ARBA" id="ARBA00010708"/>
    </source>
</evidence>
<proteinExistence type="inferred from homology"/>
<dbReference type="GO" id="GO:0003677">
    <property type="term" value="F:DNA binding"/>
    <property type="evidence" value="ECO:0007669"/>
    <property type="project" value="UniProtKB-KW"/>
</dbReference>
<evidence type="ECO:0000313" key="10">
    <source>
        <dbReference type="EMBL" id="MDZ5001163.1"/>
    </source>
</evidence>
<feature type="domain" description="DNA topoisomerase type IIA subunit B" evidence="9">
    <location>
        <begin position="23"/>
        <end position="146"/>
    </location>
</feature>
<dbReference type="InterPro" id="IPR014721">
    <property type="entry name" value="Ribsml_uS5_D2-typ_fold_subgr"/>
</dbReference>
<feature type="non-terminal residue" evidence="10">
    <location>
        <position position="146"/>
    </location>
</feature>
<evidence type="ECO:0000256" key="4">
    <source>
        <dbReference type="ARBA" id="ARBA00022741"/>
    </source>
</evidence>
<dbReference type="CDD" id="cd00822">
    <property type="entry name" value="TopoII_Trans_DNA_gyrase"/>
    <property type="match status" value="1"/>
</dbReference>
<name>A0AAW9I9V4_CLOPF</name>
<dbReference type="GO" id="GO:0005524">
    <property type="term" value="F:ATP binding"/>
    <property type="evidence" value="ECO:0007669"/>
    <property type="project" value="UniProtKB-KW"/>
</dbReference>
<comment type="similarity">
    <text evidence="2">Belongs to the type II topoisomerase GyrB family.</text>
</comment>
<dbReference type="EC" id="5.6.2.2" evidence="3"/>
<dbReference type="Pfam" id="PF00204">
    <property type="entry name" value="DNA_gyraseB"/>
    <property type="match status" value="1"/>
</dbReference>
<organism evidence="10 11">
    <name type="scientific">Clostridium perfringens</name>
    <dbReference type="NCBI Taxonomy" id="1502"/>
    <lineage>
        <taxon>Bacteria</taxon>
        <taxon>Bacillati</taxon>
        <taxon>Bacillota</taxon>
        <taxon>Clostridia</taxon>
        <taxon>Eubacteriales</taxon>
        <taxon>Clostridiaceae</taxon>
        <taxon>Clostridium</taxon>
    </lineage>
</organism>
<dbReference type="GO" id="GO:0003918">
    <property type="term" value="F:DNA topoisomerase type II (double strand cut, ATP-hydrolyzing) activity"/>
    <property type="evidence" value="ECO:0007669"/>
    <property type="project" value="UniProtKB-EC"/>
</dbReference>
<dbReference type="EMBL" id="WNVC01001101">
    <property type="protein sequence ID" value="MDZ5001163.1"/>
    <property type="molecule type" value="Genomic_DNA"/>
</dbReference>
<dbReference type="GO" id="GO:0006265">
    <property type="term" value="P:DNA topological change"/>
    <property type="evidence" value="ECO:0007669"/>
    <property type="project" value="InterPro"/>
</dbReference>
<evidence type="ECO:0000256" key="8">
    <source>
        <dbReference type="ARBA" id="ARBA00023235"/>
    </source>
</evidence>
<dbReference type="PRINTS" id="PR01159">
    <property type="entry name" value="DNAGYRASEB"/>
</dbReference>
<evidence type="ECO:0000256" key="3">
    <source>
        <dbReference type="ARBA" id="ARBA00012895"/>
    </source>
</evidence>
<comment type="caution">
    <text evidence="10">The sequence shown here is derived from an EMBL/GenBank/DDBJ whole genome shotgun (WGS) entry which is preliminary data.</text>
</comment>
<dbReference type="InterPro" id="IPR020568">
    <property type="entry name" value="Ribosomal_Su5_D2-typ_SF"/>
</dbReference>
<dbReference type="SUPFAM" id="SSF54211">
    <property type="entry name" value="Ribosomal protein S5 domain 2-like"/>
    <property type="match status" value="1"/>
</dbReference>
<gene>
    <name evidence="10" type="ORF">GNF79_19320</name>
</gene>
<dbReference type="AlphaFoldDB" id="A0AAW9I9V4"/>
<evidence type="ECO:0000256" key="1">
    <source>
        <dbReference type="ARBA" id="ARBA00000185"/>
    </source>
</evidence>
<dbReference type="InterPro" id="IPR000565">
    <property type="entry name" value="Topo_IIA_B"/>
</dbReference>
<evidence type="ECO:0000259" key="9">
    <source>
        <dbReference type="Pfam" id="PF00204"/>
    </source>
</evidence>
<feature type="non-terminal residue" evidence="10">
    <location>
        <position position="1"/>
    </location>
</feature>
<evidence type="ECO:0000256" key="5">
    <source>
        <dbReference type="ARBA" id="ARBA00022840"/>
    </source>
</evidence>